<dbReference type="Proteomes" id="UP001323405">
    <property type="component" value="Unassembled WGS sequence"/>
</dbReference>
<evidence type="ECO:0000313" key="1">
    <source>
        <dbReference type="EMBL" id="KAK4654311.1"/>
    </source>
</evidence>
<proteinExistence type="predicted"/>
<gene>
    <name evidence="1" type="ORF">QC762_0064300</name>
</gene>
<organism evidence="1 2">
    <name type="scientific">Podospora pseudocomata</name>
    <dbReference type="NCBI Taxonomy" id="2093779"/>
    <lineage>
        <taxon>Eukaryota</taxon>
        <taxon>Fungi</taxon>
        <taxon>Dikarya</taxon>
        <taxon>Ascomycota</taxon>
        <taxon>Pezizomycotina</taxon>
        <taxon>Sordariomycetes</taxon>
        <taxon>Sordariomycetidae</taxon>
        <taxon>Sordariales</taxon>
        <taxon>Podosporaceae</taxon>
        <taxon>Podospora</taxon>
    </lineage>
</organism>
<keyword evidence="2" id="KW-1185">Reference proteome</keyword>
<name>A0ABR0GF97_9PEZI</name>
<evidence type="ECO:0000313" key="2">
    <source>
        <dbReference type="Proteomes" id="UP001323405"/>
    </source>
</evidence>
<protein>
    <submittedName>
        <fullName evidence="1">Uncharacterized protein</fullName>
    </submittedName>
</protein>
<accession>A0ABR0GF97</accession>
<dbReference type="RefSeq" id="XP_062743286.1">
    <property type="nucleotide sequence ID" value="XM_062883656.1"/>
</dbReference>
<sequence length="68" mass="7836">MHRRKDIVTWKRFAMNRNLPQVEQASISTNSSSLRMPSDMRSITTLSGSEHLRYCIPLASVRRHSPVP</sequence>
<dbReference type="GeneID" id="87903316"/>
<reference evidence="1 2" key="1">
    <citation type="journal article" date="2023" name="bioRxiv">
        <title>High-quality genome assemblies of four members of thePodospora anserinaspecies complex.</title>
        <authorList>
            <person name="Ament-Velasquez S.L."/>
            <person name="Vogan A.A."/>
            <person name="Wallerman O."/>
            <person name="Hartmann F."/>
            <person name="Gautier V."/>
            <person name="Silar P."/>
            <person name="Giraud T."/>
            <person name="Johannesson H."/>
        </authorList>
    </citation>
    <scope>NUCLEOTIDE SEQUENCE [LARGE SCALE GENOMIC DNA]</scope>
    <source>
        <strain evidence="1 2">CBS 415.72m</strain>
    </source>
</reference>
<comment type="caution">
    <text evidence="1">The sequence shown here is derived from an EMBL/GenBank/DDBJ whole genome shotgun (WGS) entry which is preliminary data.</text>
</comment>
<dbReference type="EMBL" id="JAFFHA010000006">
    <property type="protein sequence ID" value="KAK4654311.1"/>
    <property type="molecule type" value="Genomic_DNA"/>
</dbReference>